<evidence type="ECO:0000256" key="3">
    <source>
        <dbReference type="ARBA" id="ARBA00022741"/>
    </source>
</evidence>
<evidence type="ECO:0000256" key="4">
    <source>
        <dbReference type="ARBA" id="ARBA00022777"/>
    </source>
</evidence>
<dbReference type="Pfam" id="PF05384">
    <property type="entry name" value="DegS"/>
    <property type="match status" value="1"/>
</dbReference>
<dbReference type="Gene3D" id="3.30.565.10">
    <property type="entry name" value="Histidine kinase-like ATPase, C-terminal domain"/>
    <property type="match status" value="1"/>
</dbReference>
<dbReference type="GO" id="GO:0000155">
    <property type="term" value="F:phosphorelay sensor kinase activity"/>
    <property type="evidence" value="ECO:0007669"/>
    <property type="project" value="UniProtKB-UniRule"/>
</dbReference>
<evidence type="ECO:0000313" key="11">
    <source>
        <dbReference type="Proteomes" id="UP000315377"/>
    </source>
</evidence>
<dbReference type="InterPro" id="IPR003594">
    <property type="entry name" value="HATPase_dom"/>
</dbReference>
<dbReference type="InterPro" id="IPR050482">
    <property type="entry name" value="Sensor_HK_TwoCompSys"/>
</dbReference>
<dbReference type="PANTHER" id="PTHR24421">
    <property type="entry name" value="NITRATE/NITRITE SENSOR PROTEIN NARX-RELATED"/>
    <property type="match status" value="1"/>
</dbReference>
<dbReference type="GeneID" id="76997215"/>
<protein>
    <recommendedName>
        <fullName evidence="7">Signal transduction histidine-protein kinase/phosphatase DegS</fullName>
        <ecNumber evidence="7">2.7.13.3</ecNumber>
        <ecNumber evidence="7">3.1.3.-</ecNumber>
    </recommendedName>
</protein>
<dbReference type="InterPro" id="IPR008595">
    <property type="entry name" value="DegS"/>
</dbReference>
<gene>
    <name evidence="10" type="ORF">FLT43_14720</name>
</gene>
<dbReference type="CDD" id="cd16917">
    <property type="entry name" value="HATPase_UhpB-NarQ-NarX-like"/>
    <property type="match status" value="1"/>
</dbReference>
<dbReference type="GO" id="GO:0046983">
    <property type="term" value="F:protein dimerization activity"/>
    <property type="evidence" value="ECO:0007669"/>
    <property type="project" value="InterPro"/>
</dbReference>
<reference evidence="10 11" key="1">
    <citation type="submission" date="2019-07" db="EMBL/GenBank/DDBJ databases">
        <title>Paenibacillus thiaminolyticus NRRL B-4156.</title>
        <authorList>
            <person name="Hehnly C."/>
            <person name="Zhang L."/>
        </authorList>
    </citation>
    <scope>NUCLEOTIDE SEQUENCE [LARGE SCALE GENOMIC DNA]</scope>
    <source>
        <strain evidence="10 11">NRRL B-4156</strain>
    </source>
</reference>
<keyword evidence="2 7" id="KW-0808">Transferase</keyword>
<dbReference type="Pfam" id="PF02518">
    <property type="entry name" value="HATPase_c"/>
    <property type="match status" value="1"/>
</dbReference>
<name>A0AAP9DUQ5_PANTH</name>
<dbReference type="InterPro" id="IPR011712">
    <property type="entry name" value="Sig_transdc_His_kin_sub3_dim/P"/>
</dbReference>
<evidence type="ECO:0000256" key="7">
    <source>
        <dbReference type="PIRNR" id="PIRNR003169"/>
    </source>
</evidence>
<proteinExistence type="predicted"/>
<evidence type="ECO:0000256" key="1">
    <source>
        <dbReference type="ARBA" id="ARBA00000085"/>
    </source>
</evidence>
<comment type="subcellular location">
    <subcellularLocation>
        <location evidence="7">Cytoplasm</location>
    </subcellularLocation>
</comment>
<organism evidence="10 11">
    <name type="scientific">Paenibacillus thiaminolyticus</name>
    <name type="common">Bacillus thiaminolyticus</name>
    <dbReference type="NCBI Taxonomy" id="49283"/>
    <lineage>
        <taxon>Bacteria</taxon>
        <taxon>Bacillati</taxon>
        <taxon>Bacillota</taxon>
        <taxon>Bacilli</taxon>
        <taxon>Bacillales</taxon>
        <taxon>Paenibacillaceae</taxon>
        <taxon>Paenibacillus</taxon>
    </lineage>
</organism>
<dbReference type="InterPro" id="IPR036890">
    <property type="entry name" value="HATPase_C_sf"/>
</dbReference>
<dbReference type="GO" id="GO:0004721">
    <property type="term" value="F:phosphoprotein phosphatase activity"/>
    <property type="evidence" value="ECO:0007669"/>
    <property type="project" value="UniProtKB-UniRule"/>
</dbReference>
<keyword evidence="6 7" id="KW-0902">Two-component regulatory system</keyword>
<dbReference type="EC" id="3.1.3.-" evidence="7"/>
<keyword evidence="4 7" id="KW-0418">Kinase</keyword>
<keyword evidence="7" id="KW-0378">Hydrolase</keyword>
<dbReference type="SUPFAM" id="SSF55874">
    <property type="entry name" value="ATPase domain of HSP90 chaperone/DNA topoisomerase II/histidine kinase"/>
    <property type="match status" value="1"/>
</dbReference>
<feature type="coiled-coil region" evidence="8">
    <location>
        <begin position="44"/>
        <end position="78"/>
    </location>
</feature>
<sequence>MDNQVGNIDRVIKNAIKVMEESKYQIFEILDSSRNEAITMSHELQEVLNQTAEICDKVDELERKYRLARLRLTEVSRDFVRYTEEDIKLAYEKATQLQLELMIYREKEGYLKTRRDDLQKRLRAVEGSIERAETIGSQMSVALEYLSGDLGQVTRILESAKNRQLLGLKIILAQEEERKRIAREIHDGPAQSLANLVLRTEIVERMITKQDFQSVKNEIVDLRSQVRFGLEEIRKIIYNLRPMALDDLGLVPTLRKFIHDYEEKNRIRTSFEIRGHERRLKSAMEAAIYRLVQEAFTNAAKHGHPTNVTCELTYEPEEVRVVVRDNGFGFKLDSLEVKSKEHMHFGLLGMKERVELLEGHMEIYSAENRGTRIVIQIPTNVEKREE</sequence>
<evidence type="ECO:0000256" key="6">
    <source>
        <dbReference type="ARBA" id="ARBA00023012"/>
    </source>
</evidence>
<dbReference type="EC" id="2.7.13.3" evidence="7"/>
<dbReference type="SMART" id="SM00387">
    <property type="entry name" value="HATPase_c"/>
    <property type="match status" value="1"/>
</dbReference>
<dbReference type="InterPro" id="IPR005467">
    <property type="entry name" value="His_kinase_dom"/>
</dbReference>
<keyword evidence="8" id="KW-0175">Coiled coil</keyword>
<keyword evidence="5 7" id="KW-0067">ATP-binding</keyword>
<dbReference type="RefSeq" id="WP_087444336.1">
    <property type="nucleotide sequence ID" value="NZ_CABMNB010000046.1"/>
</dbReference>
<evidence type="ECO:0000256" key="8">
    <source>
        <dbReference type="SAM" id="Coils"/>
    </source>
</evidence>
<dbReference type="GO" id="GO:0016020">
    <property type="term" value="C:membrane"/>
    <property type="evidence" value="ECO:0007669"/>
    <property type="project" value="InterPro"/>
</dbReference>
<dbReference type="AlphaFoldDB" id="A0AAP9DUQ5"/>
<dbReference type="PROSITE" id="PS50109">
    <property type="entry name" value="HIS_KIN"/>
    <property type="match status" value="1"/>
</dbReference>
<keyword evidence="7" id="KW-0963">Cytoplasm</keyword>
<dbReference type="PANTHER" id="PTHR24421:SF55">
    <property type="entry name" value="SENSOR HISTIDINE KINASE YDFH"/>
    <property type="match status" value="1"/>
</dbReference>
<dbReference type="EMBL" id="CP041405">
    <property type="protein sequence ID" value="QDM44576.1"/>
    <property type="molecule type" value="Genomic_DNA"/>
</dbReference>
<dbReference type="PIRSF" id="PIRSF003169">
    <property type="entry name" value="STHK_DegS"/>
    <property type="match status" value="1"/>
</dbReference>
<comment type="catalytic activity">
    <reaction evidence="1 7">
        <text>ATP + protein L-histidine = ADP + protein N-phospho-L-histidine.</text>
        <dbReference type="EC" id="2.7.13.3"/>
    </reaction>
</comment>
<evidence type="ECO:0000256" key="2">
    <source>
        <dbReference type="ARBA" id="ARBA00022679"/>
    </source>
</evidence>
<evidence type="ECO:0000256" key="5">
    <source>
        <dbReference type="ARBA" id="ARBA00022840"/>
    </source>
</evidence>
<keyword evidence="3 7" id="KW-0547">Nucleotide-binding</keyword>
<keyword evidence="7" id="KW-0904">Protein phosphatase</keyword>
<dbReference type="InterPro" id="IPR016381">
    <property type="entry name" value="Sig_transdc_His_kinase_DegS"/>
</dbReference>
<comment type="function">
    <text evidence="7">Member of the two-component regulatory system DegS/DegU, which plays an important role in the transition growth phase.</text>
</comment>
<accession>A0AAP9DUQ5</accession>
<dbReference type="Proteomes" id="UP000315377">
    <property type="component" value="Chromosome"/>
</dbReference>
<evidence type="ECO:0000259" key="9">
    <source>
        <dbReference type="PROSITE" id="PS50109"/>
    </source>
</evidence>
<evidence type="ECO:0000313" key="10">
    <source>
        <dbReference type="EMBL" id="QDM44576.1"/>
    </source>
</evidence>
<feature type="domain" description="Histidine kinase" evidence="9">
    <location>
        <begin position="184"/>
        <end position="381"/>
    </location>
</feature>
<dbReference type="GO" id="GO:0005737">
    <property type="term" value="C:cytoplasm"/>
    <property type="evidence" value="ECO:0007669"/>
    <property type="project" value="UniProtKB-SubCell"/>
</dbReference>
<dbReference type="GO" id="GO:0005524">
    <property type="term" value="F:ATP binding"/>
    <property type="evidence" value="ECO:0007669"/>
    <property type="project" value="UniProtKB-UniRule"/>
</dbReference>
<dbReference type="Gene3D" id="1.20.5.1930">
    <property type="match status" value="1"/>
</dbReference>
<dbReference type="Pfam" id="PF07730">
    <property type="entry name" value="HisKA_3"/>
    <property type="match status" value="1"/>
</dbReference>